<gene>
    <name evidence="1" type="ORF">DI526_17475</name>
</gene>
<organism evidence="1 2">
    <name type="scientific">Caulobacter segnis</name>
    <dbReference type="NCBI Taxonomy" id="88688"/>
    <lineage>
        <taxon>Bacteria</taxon>
        <taxon>Pseudomonadati</taxon>
        <taxon>Pseudomonadota</taxon>
        <taxon>Alphaproteobacteria</taxon>
        <taxon>Caulobacterales</taxon>
        <taxon>Caulobacteraceae</taxon>
        <taxon>Caulobacter</taxon>
    </lineage>
</organism>
<sequence>MPLMNAQQLRAEIARLSMAMREEGERPNPDKAKIQIWNLRRQGLQERLWTMELDAATARWA</sequence>
<dbReference type="EMBL" id="QFQZ01000067">
    <property type="protein sequence ID" value="PZR32170.1"/>
    <property type="molecule type" value="Genomic_DNA"/>
</dbReference>
<dbReference type="Proteomes" id="UP000249393">
    <property type="component" value="Unassembled WGS sequence"/>
</dbReference>
<reference evidence="1 2" key="1">
    <citation type="submission" date="2017-08" db="EMBL/GenBank/DDBJ databases">
        <title>Infants hospitalized years apart are colonized by the same room-sourced microbial strains.</title>
        <authorList>
            <person name="Brooks B."/>
            <person name="Olm M.R."/>
            <person name="Firek B.A."/>
            <person name="Baker R."/>
            <person name="Thomas B.C."/>
            <person name="Morowitz M.J."/>
            <person name="Banfield J.F."/>
        </authorList>
    </citation>
    <scope>NUCLEOTIDE SEQUENCE [LARGE SCALE GENOMIC DNA]</scope>
    <source>
        <strain evidence="1">S2_003_000_R2_4</strain>
    </source>
</reference>
<proteinExistence type="predicted"/>
<dbReference type="AlphaFoldDB" id="A0A2W5UWY6"/>
<name>A0A2W5UWY6_9CAUL</name>
<comment type="caution">
    <text evidence="1">The sequence shown here is derived from an EMBL/GenBank/DDBJ whole genome shotgun (WGS) entry which is preliminary data.</text>
</comment>
<dbReference type="RefSeq" id="WP_304280752.1">
    <property type="nucleotide sequence ID" value="NZ_QFQZ01000067.1"/>
</dbReference>
<evidence type="ECO:0000313" key="1">
    <source>
        <dbReference type="EMBL" id="PZR32170.1"/>
    </source>
</evidence>
<evidence type="ECO:0000313" key="2">
    <source>
        <dbReference type="Proteomes" id="UP000249393"/>
    </source>
</evidence>
<protein>
    <submittedName>
        <fullName evidence="1">Uncharacterized protein</fullName>
    </submittedName>
</protein>
<accession>A0A2W5UWY6</accession>